<dbReference type="InterPro" id="IPR007461">
    <property type="entry name" value="Ysc84_actin-binding"/>
</dbReference>
<evidence type="ECO:0000313" key="4">
    <source>
        <dbReference type="Proteomes" id="UP000604737"/>
    </source>
</evidence>
<feature type="domain" description="Ysc84 actin-binding" evidence="2">
    <location>
        <begin position="98"/>
        <end position="188"/>
    </location>
</feature>
<dbReference type="RefSeq" id="WP_189459375.1">
    <property type="nucleotide sequence ID" value="NZ_BMYO01000003.1"/>
</dbReference>
<dbReference type="EMBL" id="BMYO01000003">
    <property type="protein sequence ID" value="GHD60275.1"/>
    <property type="molecule type" value="Genomic_DNA"/>
</dbReference>
<accession>A0ABQ3GXX3</accession>
<protein>
    <recommendedName>
        <fullName evidence="2">Ysc84 actin-binding domain-containing protein</fullName>
    </recommendedName>
</protein>
<evidence type="ECO:0000256" key="1">
    <source>
        <dbReference type="SAM" id="SignalP"/>
    </source>
</evidence>
<comment type="caution">
    <text evidence="3">The sequence shown here is derived from an EMBL/GenBank/DDBJ whole genome shotgun (WGS) entry which is preliminary data.</text>
</comment>
<keyword evidence="4" id="KW-1185">Reference proteome</keyword>
<dbReference type="Proteomes" id="UP000604737">
    <property type="component" value="Unassembled WGS sequence"/>
</dbReference>
<name>A0ABQ3GXX3_9NEIS</name>
<feature type="signal peptide" evidence="1">
    <location>
        <begin position="1"/>
        <end position="18"/>
    </location>
</feature>
<evidence type="ECO:0000259" key="2">
    <source>
        <dbReference type="Pfam" id="PF04366"/>
    </source>
</evidence>
<reference evidence="4" key="1">
    <citation type="journal article" date="2019" name="Int. J. Syst. Evol. Microbiol.">
        <title>The Global Catalogue of Microorganisms (GCM) 10K type strain sequencing project: providing services to taxonomists for standard genome sequencing and annotation.</title>
        <authorList>
            <consortium name="The Broad Institute Genomics Platform"/>
            <consortium name="The Broad Institute Genome Sequencing Center for Infectious Disease"/>
            <person name="Wu L."/>
            <person name="Ma J."/>
        </authorList>
    </citation>
    <scope>NUCLEOTIDE SEQUENCE [LARGE SCALE GENOMIC DNA]</scope>
    <source>
        <strain evidence="4">KCTC 23701</strain>
    </source>
</reference>
<feature type="chain" id="PRO_5045400485" description="Ysc84 actin-binding domain-containing protein" evidence="1">
    <location>
        <begin position="19"/>
        <end position="212"/>
    </location>
</feature>
<gene>
    <name evidence="3" type="ORF">GCM10007350_13050</name>
</gene>
<sequence>MKHILFTVLLTGSTLASAGIVSSATPDEVRAEIRLTTARTLEQLYQLHPDAKPLIAQSAGYAVFDNLSTTIVFAGGATGHGMAVDRRNSHATYMNMYGAQLGLGLGAQSYKQVFVFQTTSALNEFIRTGWQVGVQANAAAKNGKDGAAYSGAVSIAKGVWVYQMTETGLAMEATVSGVKYARDSELNASGVASAPVASMASAPARVEASAAK</sequence>
<organism evidence="3 4">
    <name type="scientific">Jeongeupia chitinilytica</name>
    <dbReference type="NCBI Taxonomy" id="1041641"/>
    <lineage>
        <taxon>Bacteria</taxon>
        <taxon>Pseudomonadati</taxon>
        <taxon>Pseudomonadota</taxon>
        <taxon>Betaproteobacteria</taxon>
        <taxon>Neisseriales</taxon>
        <taxon>Chitinibacteraceae</taxon>
        <taxon>Jeongeupia</taxon>
    </lineage>
</organism>
<dbReference type="Pfam" id="PF04366">
    <property type="entry name" value="Ysc84"/>
    <property type="match status" value="1"/>
</dbReference>
<evidence type="ECO:0000313" key="3">
    <source>
        <dbReference type="EMBL" id="GHD60275.1"/>
    </source>
</evidence>
<proteinExistence type="predicted"/>
<keyword evidence="1" id="KW-0732">Signal</keyword>